<feature type="domain" description="EF-hand" evidence="2">
    <location>
        <begin position="263"/>
        <end position="333"/>
    </location>
</feature>
<dbReference type="OrthoDB" id="417230at2759"/>
<evidence type="ECO:0000313" key="3">
    <source>
        <dbReference type="EMBL" id="CAE8595065.1"/>
    </source>
</evidence>
<feature type="region of interest" description="Disordered" evidence="1">
    <location>
        <begin position="365"/>
        <end position="415"/>
    </location>
</feature>
<protein>
    <recommendedName>
        <fullName evidence="2">EF-hand domain-containing protein</fullName>
    </recommendedName>
</protein>
<dbReference type="EMBL" id="CAJNNV010007555">
    <property type="protein sequence ID" value="CAE8595065.1"/>
    <property type="molecule type" value="Genomic_DNA"/>
</dbReference>
<dbReference type="Pfam" id="PF13499">
    <property type="entry name" value="EF-hand_7"/>
    <property type="match status" value="1"/>
</dbReference>
<dbReference type="GO" id="GO:0005509">
    <property type="term" value="F:calcium ion binding"/>
    <property type="evidence" value="ECO:0007669"/>
    <property type="project" value="InterPro"/>
</dbReference>
<dbReference type="Proteomes" id="UP000654075">
    <property type="component" value="Unassembled WGS sequence"/>
</dbReference>
<dbReference type="InterPro" id="IPR002048">
    <property type="entry name" value="EF_hand_dom"/>
</dbReference>
<feature type="compositionally biased region" description="Low complexity" evidence="1">
    <location>
        <begin position="510"/>
        <end position="552"/>
    </location>
</feature>
<feature type="region of interest" description="Disordered" evidence="1">
    <location>
        <begin position="462"/>
        <end position="563"/>
    </location>
</feature>
<comment type="caution">
    <text evidence="3">The sequence shown here is derived from an EMBL/GenBank/DDBJ whole genome shotgun (WGS) entry which is preliminary data.</text>
</comment>
<keyword evidence="4" id="KW-1185">Reference proteome</keyword>
<feature type="compositionally biased region" description="Low complexity" evidence="1">
    <location>
        <begin position="387"/>
        <end position="415"/>
    </location>
</feature>
<accession>A0A813E801</accession>
<feature type="compositionally biased region" description="Basic and acidic residues" evidence="1">
    <location>
        <begin position="493"/>
        <end position="505"/>
    </location>
</feature>
<feature type="compositionally biased region" description="Polar residues" evidence="1">
    <location>
        <begin position="102"/>
        <end position="119"/>
    </location>
</feature>
<proteinExistence type="predicted"/>
<evidence type="ECO:0000256" key="1">
    <source>
        <dbReference type="SAM" id="MobiDB-lite"/>
    </source>
</evidence>
<name>A0A813E801_POLGL</name>
<feature type="compositionally biased region" description="Basic and acidic residues" evidence="1">
    <location>
        <begin position="120"/>
        <end position="139"/>
    </location>
</feature>
<gene>
    <name evidence="3" type="ORF">PGLA1383_LOCUS13583</name>
</gene>
<reference evidence="3" key="1">
    <citation type="submission" date="2021-02" db="EMBL/GenBank/DDBJ databases">
        <authorList>
            <person name="Dougan E. K."/>
            <person name="Rhodes N."/>
            <person name="Thang M."/>
            <person name="Chan C."/>
        </authorList>
    </citation>
    <scope>NUCLEOTIDE SEQUENCE</scope>
</reference>
<dbReference type="InterPro" id="IPR011992">
    <property type="entry name" value="EF-hand-dom_pair"/>
</dbReference>
<evidence type="ECO:0000259" key="2">
    <source>
        <dbReference type="Pfam" id="PF13499"/>
    </source>
</evidence>
<dbReference type="SUPFAM" id="SSF47473">
    <property type="entry name" value="EF-hand"/>
    <property type="match status" value="1"/>
</dbReference>
<organism evidence="3 4">
    <name type="scientific">Polarella glacialis</name>
    <name type="common">Dinoflagellate</name>
    <dbReference type="NCBI Taxonomy" id="89957"/>
    <lineage>
        <taxon>Eukaryota</taxon>
        <taxon>Sar</taxon>
        <taxon>Alveolata</taxon>
        <taxon>Dinophyceae</taxon>
        <taxon>Suessiales</taxon>
        <taxon>Suessiaceae</taxon>
        <taxon>Polarella</taxon>
    </lineage>
</organism>
<feature type="region of interest" description="Disordered" evidence="1">
    <location>
        <begin position="50"/>
        <end position="139"/>
    </location>
</feature>
<evidence type="ECO:0000313" key="4">
    <source>
        <dbReference type="Proteomes" id="UP000654075"/>
    </source>
</evidence>
<sequence length="841" mass="90240">MRLLDGATFGGWSKPVGRGAATRLEAESLEPAISSGRSSLLRAIARSASSISASAAGPGTPRREREQQQHQRPSSGFSGAQQGGSSSSSAGYAADAAARQHSPANSPTTAHRNLRCSSPNKRENLRFSSPNKREAEEGERFYRRLDTSLDTSLRRLDTSLDTSLVIAKRADLSFFSPAESAHPSGLDLFGDPQRGFSVLLSPARSSKNLPALFRCDESPIKTQTTSLPAAPSSSLAGLVAFCLERIGAGVVCLNNLGFWRTADCRQKFQLLDLRHVGFLTAEDLRSAAFLDMFPTLQLELMENGRRIPPVTNSLQSLIAAFDPEKSGRISLDAFPDLVKFCQAWRLRQYSVLLIFVHVLSKRGRESRPPALPRADRPPSGGGLSALRSSWVRESASSRQSSASQQTSVSRQSSASPCPVFADFLDRSSESLLDRSADAILERSAEAAAQGKPPFLRPLAQAVRDGGAAAQSSPAGRRRQKELEAGATSGVSQKELEAVACDEGKPGRKAGGNASQSRGGSGSRAGSTAASRAGSAAASASRTGSRGGSRLSAPMVQEEAPGAPRAIGEKFRAWHAKEYEALQREALKALLQERQKQEQQLQNQKLPLAPPRGQAKEETSAAEILGAEVFCLVQGVVGRENVVLFTRQVVVAAASAVLADPTSATPDPPEAGQVECTSVPVGEAEEDLVVEGDILGQLLWKQRRSEPLQSGALKATVENPAWVDLESNGANVGLTEEVFRALTAADGGRMSRVQWLGVVRMVQRNPLLRQRVRHGDADRLFHSITSRSKEKDEDRRTVSLDQFMTLLLMLVETTATHPWMIFLAVGCHAEHLTAEALIISEA</sequence>
<dbReference type="AlphaFoldDB" id="A0A813E801"/>
<dbReference type="Gene3D" id="1.10.238.10">
    <property type="entry name" value="EF-hand"/>
    <property type="match status" value="1"/>
</dbReference>
<feature type="compositionally biased region" description="Low complexity" evidence="1">
    <location>
        <begin position="70"/>
        <end position="97"/>
    </location>
</feature>